<dbReference type="InterPro" id="IPR051083">
    <property type="entry name" value="GrpII_Intron_Splice-Mob/Def"/>
</dbReference>
<dbReference type="InterPro" id="IPR013597">
    <property type="entry name" value="Mat_intron_G2"/>
</dbReference>
<dbReference type="InterPro" id="IPR000477">
    <property type="entry name" value="RT_dom"/>
</dbReference>
<accession>A0A8A4TE34</accession>
<name>A0A8A4TE34_SULCO</name>
<dbReference type="PANTHER" id="PTHR34047:SF8">
    <property type="entry name" value="PROTEIN YKFC"/>
    <property type="match status" value="1"/>
</dbReference>
<dbReference type="KEGG" id="scor:J3U87_25235"/>
<evidence type="ECO:0000313" key="4">
    <source>
        <dbReference type="EMBL" id="QTD48901.1"/>
    </source>
</evidence>
<evidence type="ECO:0000313" key="6">
    <source>
        <dbReference type="Proteomes" id="UP000663929"/>
    </source>
</evidence>
<dbReference type="NCBIfam" id="TIGR04416">
    <property type="entry name" value="group_II_RT_mat"/>
    <property type="match status" value="1"/>
</dbReference>
<evidence type="ECO:0000259" key="2">
    <source>
        <dbReference type="PROSITE" id="PS50878"/>
    </source>
</evidence>
<proteinExistence type="inferred from homology"/>
<evidence type="ECO:0000313" key="5">
    <source>
        <dbReference type="EMBL" id="QTD51612.1"/>
    </source>
</evidence>
<evidence type="ECO:0000256" key="1">
    <source>
        <dbReference type="ARBA" id="ARBA00034120"/>
    </source>
</evidence>
<dbReference type="RefSeq" id="WP_237378013.1">
    <property type="nucleotide sequence ID" value="NZ_CP071793.1"/>
</dbReference>
<dbReference type="Pfam" id="PF00078">
    <property type="entry name" value="RVT_1"/>
    <property type="match status" value="1"/>
</dbReference>
<dbReference type="EMBL" id="CP071793">
    <property type="protein sequence ID" value="QTD48901.1"/>
    <property type="molecule type" value="Genomic_DNA"/>
</dbReference>
<sequence>MSVSTALEGIANKAKRDGSHRFVNLYRLLNEESLHMAWKELNKRAAAGIDKVTAAEYGRDLDKNIEELVKRLKEKRYRATPIRRQYIPKSNGKMRPLGIPVLEDRLVQRATVMILEAIYEQDFLAVSHGYRPGKSAKGCVKELRDELQFGGYRYVVEADIKGFFDHLDHDLLMKMLAHRINDKSLLRLIKKWMIVGVLEPEGMTIHPKTGTPQGGIISPILANVYLHYVLDLWAMKPFGNHCHERVKYVRYADDFVCAFVSKMDAERFYEELPVRLAKFNLSLAEDKTRILKSGWCWGKMAQAFDFLGFTLRWDKDRKGRPYLRRKTSRKKLEQGAREMKEFIKAHRSLKLPKLIERVNTKLRGHYEYFGVIGNSRGIQEFARIVTRLLFKWLNRRSQKRSFNWETFEGMIKRLGLLRPRITEERDNQLKLPFLR</sequence>
<dbReference type="InterPro" id="IPR030931">
    <property type="entry name" value="Group_II_RT_mat"/>
</dbReference>
<dbReference type="CDD" id="cd01651">
    <property type="entry name" value="RT_G2_intron"/>
    <property type="match status" value="1"/>
</dbReference>
<dbReference type="Pfam" id="PF08388">
    <property type="entry name" value="GIIM"/>
    <property type="match status" value="1"/>
</dbReference>
<dbReference type="SUPFAM" id="SSF56672">
    <property type="entry name" value="DNA/RNA polymerases"/>
    <property type="match status" value="1"/>
</dbReference>
<dbReference type="PROSITE" id="PS50878">
    <property type="entry name" value="RT_POL"/>
    <property type="match status" value="1"/>
</dbReference>
<evidence type="ECO:0000313" key="3">
    <source>
        <dbReference type="EMBL" id="QTD48359.1"/>
    </source>
</evidence>
<keyword evidence="3" id="KW-0808">Transferase</keyword>
<dbReference type="EMBL" id="CP071793">
    <property type="protein sequence ID" value="QTD51612.1"/>
    <property type="molecule type" value="Genomic_DNA"/>
</dbReference>
<gene>
    <name evidence="3" type="primary">ltrA</name>
    <name evidence="5" type="ORF">J3U87_04005</name>
    <name evidence="3" type="ORF">J3U87_22495</name>
    <name evidence="4" type="ORF">J3U87_25235</name>
</gene>
<feature type="domain" description="Reverse transcriptase" evidence="2">
    <location>
        <begin position="68"/>
        <end position="311"/>
    </location>
</feature>
<keyword evidence="3" id="KW-0548">Nucleotidyltransferase</keyword>
<dbReference type="PANTHER" id="PTHR34047">
    <property type="entry name" value="NUCLEAR INTRON MATURASE 1, MITOCHONDRIAL-RELATED"/>
    <property type="match status" value="1"/>
</dbReference>
<dbReference type="AlphaFoldDB" id="A0A8A4TE34"/>
<comment type="similarity">
    <text evidence="1">Belongs to the bacterial reverse transcriptase family.</text>
</comment>
<organism evidence="3 6">
    <name type="scientific">Sulfidibacter corallicola</name>
    <dbReference type="NCBI Taxonomy" id="2818388"/>
    <lineage>
        <taxon>Bacteria</taxon>
        <taxon>Pseudomonadati</taxon>
        <taxon>Acidobacteriota</taxon>
        <taxon>Holophagae</taxon>
        <taxon>Acanthopleuribacterales</taxon>
        <taxon>Acanthopleuribacteraceae</taxon>
        <taxon>Sulfidibacter</taxon>
    </lineage>
</organism>
<dbReference type="KEGG" id="scor:J3U87_22495"/>
<dbReference type="Proteomes" id="UP000663929">
    <property type="component" value="Chromosome"/>
</dbReference>
<dbReference type="KEGG" id="scor:J3U87_04005"/>
<protein>
    <submittedName>
        <fullName evidence="3">Group II intron reverse transcriptase/maturase</fullName>
        <ecNumber evidence="3">2.7.7.49</ecNumber>
    </submittedName>
</protein>
<keyword evidence="3" id="KW-0695">RNA-directed DNA polymerase</keyword>
<keyword evidence="6" id="KW-1185">Reference proteome</keyword>
<dbReference type="InterPro" id="IPR043502">
    <property type="entry name" value="DNA/RNA_pol_sf"/>
</dbReference>
<dbReference type="GO" id="GO:0003964">
    <property type="term" value="F:RNA-directed DNA polymerase activity"/>
    <property type="evidence" value="ECO:0007669"/>
    <property type="project" value="UniProtKB-KW"/>
</dbReference>
<reference evidence="3" key="1">
    <citation type="submission" date="2021-03" db="EMBL/GenBank/DDBJ databases">
        <title>Acanthopleuribacteraceae sp. M133.</title>
        <authorList>
            <person name="Wang G."/>
        </authorList>
    </citation>
    <scope>NUCLEOTIDE SEQUENCE</scope>
    <source>
        <strain evidence="3">M133</strain>
    </source>
</reference>
<dbReference type="EMBL" id="CP071793">
    <property type="protein sequence ID" value="QTD48359.1"/>
    <property type="molecule type" value="Genomic_DNA"/>
</dbReference>
<dbReference type="EC" id="2.7.7.49" evidence="3"/>